<dbReference type="InterPro" id="IPR023382">
    <property type="entry name" value="MnmA-like_central_sf"/>
</dbReference>
<keyword evidence="6" id="KW-0819">tRNA processing</keyword>
<evidence type="ECO:0000259" key="13">
    <source>
        <dbReference type="Pfam" id="PF20259"/>
    </source>
</evidence>
<dbReference type="GeneID" id="63784757"/>
<evidence type="ECO:0000256" key="8">
    <source>
        <dbReference type="ARBA" id="ARBA00022840"/>
    </source>
</evidence>
<evidence type="ECO:0000256" key="3">
    <source>
        <dbReference type="ARBA" id="ARBA00011953"/>
    </source>
</evidence>
<keyword evidence="9" id="KW-0694">RNA-binding</keyword>
<dbReference type="GO" id="GO:0005524">
    <property type="term" value="F:ATP binding"/>
    <property type="evidence" value="ECO:0007669"/>
    <property type="project" value="UniProtKB-KW"/>
</dbReference>
<dbReference type="SUPFAM" id="SSF52402">
    <property type="entry name" value="Adenine nucleotide alpha hydrolases-like"/>
    <property type="match status" value="1"/>
</dbReference>
<feature type="domain" description="tRNA-specific 2-thiouridylase MnmA-like C-terminal" evidence="12">
    <location>
        <begin position="292"/>
        <end position="358"/>
    </location>
</feature>
<dbReference type="OMA" id="PFYVWDL"/>
<dbReference type="Gene3D" id="3.40.50.620">
    <property type="entry name" value="HUPs"/>
    <property type="match status" value="1"/>
</dbReference>
<dbReference type="AlphaFoldDB" id="A0A1Y2ERJ0"/>
<dbReference type="Gene3D" id="2.30.30.280">
    <property type="entry name" value="Adenine nucleotide alpha hydrolases-like domains"/>
    <property type="match status" value="1"/>
</dbReference>
<sequence length="383" mass="42561">MSGGVDSSVAAALLKQQGFDVTGIFMHNWQDDSKSPGGCSSQKDWRDVQKVGDHLRIPIVRVDLSKDYWVRVFEPALRQFEQGATPNPDVACNSEVKFGVLQEEIAKRRLVSAGERWWFATGHYARAVFDFREGKTHLVRPADSSKDQTYFLSTISQEALSRTCFPLGHHTKNQVRALAKDFGLHVAKKPDSQGLCFVSPETSRFRDFLSSFLKRSEVKYVDTQGNLLLTANTGLWSATIGERSGVQLDQGTPHLQGKWFVAEKDVEQATITLVKGAEHPKLYKMGAVSSDWSWSNYPGLPENLCVQLRHLQEPVPCIVHDYGSGKVGVFFQTPQRSVVPGQHLSVYSGDVCLGGGTILYSIEGMRDVIEALNASRWDSLLAN</sequence>
<dbReference type="GO" id="GO:0005739">
    <property type="term" value="C:mitochondrion"/>
    <property type="evidence" value="ECO:0007669"/>
    <property type="project" value="TreeGrafter"/>
</dbReference>
<accession>A0A1Y2ERJ0</accession>
<dbReference type="InterPro" id="IPR004506">
    <property type="entry name" value="MnmA-like"/>
</dbReference>
<dbReference type="Proteomes" id="UP000193685">
    <property type="component" value="Unassembled WGS sequence"/>
</dbReference>
<dbReference type="FunFam" id="3.40.50.620:FF:000115">
    <property type="entry name" value="tRNA-specific 2-thiouridylase MnmA"/>
    <property type="match status" value="1"/>
</dbReference>
<dbReference type="CDD" id="cd01998">
    <property type="entry name" value="MnmA_TRMU-like"/>
    <property type="match status" value="1"/>
</dbReference>
<evidence type="ECO:0000256" key="5">
    <source>
        <dbReference type="ARBA" id="ARBA00022679"/>
    </source>
</evidence>
<dbReference type="PANTHER" id="PTHR11933:SF5">
    <property type="entry name" value="MITOCHONDRIAL TRNA-SPECIFIC 2-THIOURIDYLASE 1"/>
    <property type="match status" value="1"/>
</dbReference>
<evidence type="ECO:0000256" key="10">
    <source>
        <dbReference type="ARBA" id="ARBA00023157"/>
    </source>
</evidence>
<dbReference type="Pfam" id="PF20259">
    <property type="entry name" value="tRNA_Me_trans_M"/>
    <property type="match status" value="1"/>
</dbReference>
<gene>
    <name evidence="14" type="ORF">BCR37DRAFT_352844</name>
</gene>
<dbReference type="GO" id="GO:0016783">
    <property type="term" value="F:sulfurtransferase activity"/>
    <property type="evidence" value="ECO:0007669"/>
    <property type="project" value="InterPro"/>
</dbReference>
<evidence type="ECO:0000259" key="12">
    <source>
        <dbReference type="Pfam" id="PF20258"/>
    </source>
</evidence>
<dbReference type="InterPro" id="IPR046885">
    <property type="entry name" value="MnmA-like_C"/>
</dbReference>
<keyword evidence="10" id="KW-1015">Disulfide bond</keyword>
<dbReference type="NCBIfam" id="TIGR00420">
    <property type="entry name" value="trmU"/>
    <property type="match status" value="1"/>
</dbReference>
<proteinExistence type="inferred from homology"/>
<dbReference type="EC" id="2.8.1.14" evidence="3"/>
<evidence type="ECO:0000256" key="7">
    <source>
        <dbReference type="ARBA" id="ARBA00022741"/>
    </source>
</evidence>
<reference evidence="14 15" key="1">
    <citation type="submission" date="2016-07" db="EMBL/GenBank/DDBJ databases">
        <title>Pervasive Adenine N6-methylation of Active Genes in Fungi.</title>
        <authorList>
            <consortium name="DOE Joint Genome Institute"/>
            <person name="Mondo S.J."/>
            <person name="Dannebaum R.O."/>
            <person name="Kuo R.C."/>
            <person name="Labutti K."/>
            <person name="Haridas S."/>
            <person name="Kuo A."/>
            <person name="Salamov A."/>
            <person name="Ahrendt S.R."/>
            <person name="Lipzen A."/>
            <person name="Sullivan W."/>
            <person name="Andreopoulos W.B."/>
            <person name="Clum A."/>
            <person name="Lindquist E."/>
            <person name="Daum C."/>
            <person name="Ramamoorthy G.K."/>
            <person name="Gryganskyi A."/>
            <person name="Culley D."/>
            <person name="Magnuson J.K."/>
            <person name="James T.Y."/>
            <person name="O'Malley M.A."/>
            <person name="Stajich J.E."/>
            <person name="Spatafora J.W."/>
            <person name="Visel A."/>
            <person name="Grigoriev I.V."/>
        </authorList>
    </citation>
    <scope>NUCLEOTIDE SEQUENCE [LARGE SCALE GENOMIC DNA]</scope>
    <source>
        <strain evidence="14 15">12-1054</strain>
    </source>
</reference>
<dbReference type="InterPro" id="IPR046884">
    <property type="entry name" value="MnmA-like_central"/>
</dbReference>
<protein>
    <recommendedName>
        <fullName evidence="3">tRNA-5-taurinomethyluridine 2-sulfurtransferase</fullName>
        <ecNumber evidence="3">2.8.1.14</ecNumber>
    </recommendedName>
</protein>
<keyword evidence="8" id="KW-0067">ATP-binding</keyword>
<dbReference type="InterPro" id="IPR014729">
    <property type="entry name" value="Rossmann-like_a/b/a_fold"/>
</dbReference>
<evidence type="ECO:0000313" key="14">
    <source>
        <dbReference type="EMBL" id="ORY73904.1"/>
    </source>
</evidence>
<evidence type="ECO:0000313" key="15">
    <source>
        <dbReference type="Proteomes" id="UP000193685"/>
    </source>
</evidence>
<feature type="domain" description="tRNA-specific 2-thiouridylase MnmA-like central" evidence="13">
    <location>
        <begin position="206"/>
        <end position="273"/>
    </location>
</feature>
<dbReference type="STRING" id="56484.A0A1Y2ERJ0"/>
<comment type="similarity">
    <text evidence="2">Belongs to the MnmA/TRMU family.</text>
</comment>
<dbReference type="OrthoDB" id="3685at2759"/>
<dbReference type="Pfam" id="PF20258">
    <property type="entry name" value="tRNA_Me_trans_C"/>
    <property type="match status" value="1"/>
</dbReference>
<dbReference type="GO" id="GO:0002143">
    <property type="term" value="P:tRNA wobble position uridine thiolation"/>
    <property type="evidence" value="ECO:0007669"/>
    <property type="project" value="TreeGrafter"/>
</dbReference>
<dbReference type="Pfam" id="PF03054">
    <property type="entry name" value="tRNA_Me_trans"/>
    <property type="match status" value="1"/>
</dbReference>
<keyword evidence="5" id="KW-0808">Transferase</keyword>
<dbReference type="PANTHER" id="PTHR11933">
    <property type="entry name" value="TRNA 5-METHYLAMINOMETHYL-2-THIOURIDYLATE -METHYLTRANSFERASE"/>
    <property type="match status" value="1"/>
</dbReference>
<keyword evidence="4" id="KW-0820">tRNA-binding</keyword>
<comment type="catalytic activity">
    <reaction evidence="11">
        <text>5-taurinomethyluridine(34) in tRNA + S-sulfanyl-L-cysteinyl-[protein] + AH2 + ATP = 5-taurinomethyl-2-thiouridine(34) in tRNA + L-cysteinyl-[protein] + A + AMP + diphosphate + H(+)</text>
        <dbReference type="Rhea" id="RHEA:47040"/>
        <dbReference type="Rhea" id="RHEA-COMP:10131"/>
        <dbReference type="Rhea" id="RHEA-COMP:11726"/>
        <dbReference type="Rhea" id="RHEA-COMP:11732"/>
        <dbReference type="Rhea" id="RHEA-COMP:11733"/>
        <dbReference type="ChEBI" id="CHEBI:13193"/>
        <dbReference type="ChEBI" id="CHEBI:15378"/>
        <dbReference type="ChEBI" id="CHEBI:17499"/>
        <dbReference type="ChEBI" id="CHEBI:29950"/>
        <dbReference type="ChEBI" id="CHEBI:30616"/>
        <dbReference type="ChEBI" id="CHEBI:33019"/>
        <dbReference type="ChEBI" id="CHEBI:61963"/>
        <dbReference type="ChEBI" id="CHEBI:87171"/>
        <dbReference type="ChEBI" id="CHEBI:87172"/>
        <dbReference type="ChEBI" id="CHEBI:456215"/>
        <dbReference type="EC" id="2.8.1.14"/>
    </reaction>
</comment>
<evidence type="ECO:0000256" key="4">
    <source>
        <dbReference type="ARBA" id="ARBA00022555"/>
    </source>
</evidence>
<evidence type="ECO:0000256" key="9">
    <source>
        <dbReference type="ARBA" id="ARBA00022884"/>
    </source>
</evidence>
<dbReference type="NCBIfam" id="NF001138">
    <property type="entry name" value="PRK00143.1"/>
    <property type="match status" value="1"/>
</dbReference>
<comment type="function">
    <text evidence="1">Catalyzes the 2-thiolation of uridine at the wobble position (U34) of mitochondrial tRNA(Lys), tRNA(Glu) and tRNA(Gln). Required for the formation of 5-taurinomethyl-2-thiouridine (tm5s2U) of mitochondrial tRNA(Lys), tRNA(Glu), and tRNA(Gln) at the wobble position. ATP is required to activate the C2 atom of the wobble base.</text>
</comment>
<keyword evidence="7" id="KW-0547">Nucleotide-binding</keyword>
<dbReference type="Gene3D" id="2.40.30.10">
    <property type="entry name" value="Translation factors"/>
    <property type="match status" value="1"/>
</dbReference>
<dbReference type="EMBL" id="MCFI01000032">
    <property type="protein sequence ID" value="ORY73904.1"/>
    <property type="molecule type" value="Genomic_DNA"/>
</dbReference>
<evidence type="ECO:0000256" key="2">
    <source>
        <dbReference type="ARBA" id="ARBA00006191"/>
    </source>
</evidence>
<organism evidence="14 15">
    <name type="scientific">Protomyces lactucae-debilis</name>
    <dbReference type="NCBI Taxonomy" id="2754530"/>
    <lineage>
        <taxon>Eukaryota</taxon>
        <taxon>Fungi</taxon>
        <taxon>Dikarya</taxon>
        <taxon>Ascomycota</taxon>
        <taxon>Taphrinomycotina</taxon>
        <taxon>Taphrinomycetes</taxon>
        <taxon>Taphrinales</taxon>
        <taxon>Protomycetaceae</taxon>
        <taxon>Protomyces</taxon>
    </lineage>
</organism>
<name>A0A1Y2ERJ0_PROLT</name>
<evidence type="ECO:0000256" key="11">
    <source>
        <dbReference type="ARBA" id="ARBA00049564"/>
    </source>
</evidence>
<dbReference type="GO" id="GO:0000049">
    <property type="term" value="F:tRNA binding"/>
    <property type="evidence" value="ECO:0007669"/>
    <property type="project" value="UniProtKB-KW"/>
</dbReference>
<dbReference type="RefSeq" id="XP_040721909.1">
    <property type="nucleotide sequence ID" value="XM_040868158.1"/>
</dbReference>
<comment type="caution">
    <text evidence="14">The sequence shown here is derived from an EMBL/GenBank/DDBJ whole genome shotgun (WGS) entry which is preliminary data.</text>
</comment>
<evidence type="ECO:0000256" key="6">
    <source>
        <dbReference type="ARBA" id="ARBA00022694"/>
    </source>
</evidence>
<keyword evidence="15" id="KW-1185">Reference proteome</keyword>
<evidence type="ECO:0000256" key="1">
    <source>
        <dbReference type="ARBA" id="ARBA00003986"/>
    </source>
</evidence>